<evidence type="ECO:0008006" key="7">
    <source>
        <dbReference type="Google" id="ProtNLM"/>
    </source>
</evidence>
<evidence type="ECO:0000256" key="2">
    <source>
        <dbReference type="SAM" id="MobiDB-lite"/>
    </source>
</evidence>
<evidence type="ECO:0000259" key="3">
    <source>
        <dbReference type="Pfam" id="PF03468"/>
    </source>
</evidence>
<dbReference type="InterPro" id="IPR005379">
    <property type="entry name" value="FDM1-5/IDN2_XH"/>
</dbReference>
<evidence type="ECO:0000259" key="4">
    <source>
        <dbReference type="Pfam" id="PF03469"/>
    </source>
</evidence>
<dbReference type="PANTHER" id="PTHR21596:SF3">
    <property type="entry name" value="FACTOR OF DNA METHYLATION 1-RELATED"/>
    <property type="match status" value="1"/>
</dbReference>
<feature type="coiled-coil region" evidence="1">
    <location>
        <begin position="595"/>
        <end position="692"/>
    </location>
</feature>
<keyword evidence="6" id="KW-1185">Reference proteome</keyword>
<name>A0AAQ3TFD8_PASNO</name>
<dbReference type="InterPro" id="IPR038588">
    <property type="entry name" value="XS_domain_sf"/>
</dbReference>
<accession>A0AAQ3TFD8</accession>
<dbReference type="PANTHER" id="PTHR21596">
    <property type="entry name" value="RIBONUCLEASE P SUBUNIT P38"/>
    <property type="match status" value="1"/>
</dbReference>
<reference evidence="5 6" key="1">
    <citation type="submission" date="2024-02" db="EMBL/GenBank/DDBJ databases">
        <title>High-quality chromosome-scale genome assembly of Pensacola bahiagrass (Paspalum notatum Flugge var. saurae).</title>
        <authorList>
            <person name="Vega J.M."/>
            <person name="Podio M."/>
            <person name="Orjuela J."/>
            <person name="Siena L.A."/>
            <person name="Pessino S.C."/>
            <person name="Combes M.C."/>
            <person name="Mariac C."/>
            <person name="Albertini E."/>
            <person name="Pupilli F."/>
            <person name="Ortiz J.P.A."/>
            <person name="Leblanc O."/>
        </authorList>
    </citation>
    <scope>NUCLEOTIDE SEQUENCE [LARGE SCALE GENOMIC DNA]</scope>
    <source>
        <strain evidence="5">R1</strain>
        <tissue evidence="5">Leaf</tissue>
    </source>
</reference>
<dbReference type="Pfam" id="PF03468">
    <property type="entry name" value="XS"/>
    <property type="match status" value="1"/>
</dbReference>
<proteinExistence type="predicted"/>
<feature type="domain" description="Factor of DNA methylation 1-5/IDN2" evidence="4">
    <location>
        <begin position="710"/>
        <end position="839"/>
    </location>
</feature>
<sequence length="840" mass="96932">MRWTGAFSSFVLRRMCQLISIGVRTDKGFKEVHLNQVAKALQEFSGNEVTGIQVHPEDAEYLNKPIENYQRIEVIFGNGLATGRWAMGSNEALGSPSDFAESSLKTELLNDVKNKTSDNVTTKTEKDMAGGASTKRKRYVLSDEECLILTSMTDAVNNAVEAIRDTRLMRCIQSCMLTKQHLHVARLSRASNQTRLSCTPRAWAAAAVQPGWGMPHASQSRPDVSRQPVRPHTQRTPPSRLEQSKARRRGEERGKQRKTLVVSTHRSPAARRRSLHFPFSLKMGSSSTHRALAKYLKDEPASSSEPQTELRVLMEPQNLGNRDDQFVFPWMGILVNVPTEWKNGRQIGESGNRLKEQLSRFCPQKVIPLWNHRGHTGNAIVEFGKDWSGFKNAIAFENHFEAEGYGKRDWKLKPYRGPEMFGWVARADDFSCQGPIGSYLQKNGDLKTVGDLESQGTRKTDILVATLASEIEVKNMHVQELEAKCNDTTAWLDRMMVQREQMHQKYNEEICQMRQIARTHSQMIIDENRKLHKELESKMQELDSRSKELDDIALQSTYDSRNLQQEKEKNEIKARHLMMATREQQRTDKNMLKLVEEHKRQKQAALEKILKLQQELDAKQKLDLEIQTLRGKLEVMKHMPGEEDSESKKKIDELAEELSEKEEEQRAMESLNQTLLIKERKSNDELQRARKELIDGFKELGDRRANIVIKRMGELDLKAFSDACKKRLPEEDEEATSILCSKWEAEIRDPNWHPFVVRVVDGKEMEFLSEEDEKLRELKEKHGEEIYALVTKTLVEINEYNPSGRYPVPELWNKKEGRKATLKEAIQHVMRQWRSHKRKR</sequence>
<dbReference type="Proteomes" id="UP001341281">
    <property type="component" value="Chromosome 04"/>
</dbReference>
<evidence type="ECO:0000313" key="6">
    <source>
        <dbReference type="Proteomes" id="UP001341281"/>
    </source>
</evidence>
<organism evidence="5 6">
    <name type="scientific">Paspalum notatum var. saurae</name>
    <dbReference type="NCBI Taxonomy" id="547442"/>
    <lineage>
        <taxon>Eukaryota</taxon>
        <taxon>Viridiplantae</taxon>
        <taxon>Streptophyta</taxon>
        <taxon>Embryophyta</taxon>
        <taxon>Tracheophyta</taxon>
        <taxon>Spermatophyta</taxon>
        <taxon>Magnoliopsida</taxon>
        <taxon>Liliopsida</taxon>
        <taxon>Poales</taxon>
        <taxon>Poaceae</taxon>
        <taxon>PACMAD clade</taxon>
        <taxon>Panicoideae</taxon>
        <taxon>Andropogonodae</taxon>
        <taxon>Paspaleae</taxon>
        <taxon>Paspalinae</taxon>
        <taxon>Paspalum</taxon>
    </lineage>
</organism>
<dbReference type="Gene3D" id="3.30.70.2890">
    <property type="entry name" value="XS domain"/>
    <property type="match status" value="1"/>
</dbReference>
<keyword evidence="1" id="KW-0175">Coiled coil</keyword>
<evidence type="ECO:0000256" key="1">
    <source>
        <dbReference type="SAM" id="Coils"/>
    </source>
</evidence>
<dbReference type="CDD" id="cd12266">
    <property type="entry name" value="RRM_like_XS"/>
    <property type="match status" value="1"/>
</dbReference>
<feature type="compositionally biased region" description="Basic and acidic residues" evidence="2">
    <location>
        <begin position="242"/>
        <end position="254"/>
    </location>
</feature>
<feature type="region of interest" description="Disordered" evidence="2">
    <location>
        <begin position="212"/>
        <end position="269"/>
    </location>
</feature>
<dbReference type="InterPro" id="IPR005380">
    <property type="entry name" value="XS_domain"/>
</dbReference>
<feature type="domain" description="XS" evidence="3">
    <location>
        <begin position="323"/>
        <end position="431"/>
    </location>
</feature>
<protein>
    <recommendedName>
        <fullName evidence="7">XH/XS domain-containing protein</fullName>
    </recommendedName>
</protein>
<dbReference type="AlphaFoldDB" id="A0AAQ3TFD8"/>
<dbReference type="GO" id="GO:0080188">
    <property type="term" value="P:gene silencing by siRNA-directed DNA methylation"/>
    <property type="evidence" value="ECO:0007669"/>
    <property type="project" value="InterPro"/>
</dbReference>
<dbReference type="InterPro" id="IPR045177">
    <property type="entry name" value="FDM1-5/IDN2"/>
</dbReference>
<gene>
    <name evidence="5" type="ORF">U9M48_020591</name>
</gene>
<dbReference type="EMBL" id="CP144748">
    <property type="protein sequence ID" value="WVZ72076.1"/>
    <property type="molecule type" value="Genomic_DNA"/>
</dbReference>
<feature type="coiled-coil region" evidence="1">
    <location>
        <begin position="525"/>
        <end position="552"/>
    </location>
</feature>
<evidence type="ECO:0000313" key="5">
    <source>
        <dbReference type="EMBL" id="WVZ72076.1"/>
    </source>
</evidence>
<dbReference type="Pfam" id="PF03469">
    <property type="entry name" value="XH"/>
    <property type="match status" value="1"/>
</dbReference>